<evidence type="ECO:0000313" key="4">
    <source>
        <dbReference type="Proteomes" id="UP000269689"/>
    </source>
</evidence>
<evidence type="ECO:0000256" key="1">
    <source>
        <dbReference type="SAM" id="Phobius"/>
    </source>
</evidence>
<accession>A0A3N4U666</accession>
<keyword evidence="4" id="KW-1185">Reference proteome</keyword>
<comment type="caution">
    <text evidence="3">The sequence shown here is derived from an EMBL/GenBank/DDBJ whole genome shotgun (WGS) entry which is preliminary data.</text>
</comment>
<dbReference type="InterPro" id="IPR036596">
    <property type="entry name" value="Cyt-C_aa3_sf"/>
</dbReference>
<keyword evidence="1" id="KW-0472">Membrane</keyword>
<organism evidence="3 4">
    <name type="scientific">Pacificibacter maritimus</name>
    <dbReference type="NCBI Taxonomy" id="762213"/>
    <lineage>
        <taxon>Bacteria</taxon>
        <taxon>Pseudomonadati</taxon>
        <taxon>Pseudomonadota</taxon>
        <taxon>Alphaproteobacteria</taxon>
        <taxon>Rhodobacterales</taxon>
        <taxon>Roseobacteraceae</taxon>
        <taxon>Pacificibacter</taxon>
    </lineage>
</organism>
<sequence>MSEHKHGEQDIAAQEQAFEGFMKWSTRVAVASIVVLVFLAIFRT</sequence>
<evidence type="ECO:0000259" key="2">
    <source>
        <dbReference type="Pfam" id="PF07835"/>
    </source>
</evidence>
<dbReference type="InterPro" id="IPR012422">
    <property type="entry name" value="Cyt_c_oxidase_su4_bac-aa3"/>
</dbReference>
<evidence type="ECO:0000313" key="3">
    <source>
        <dbReference type="EMBL" id="RPE66266.1"/>
    </source>
</evidence>
<dbReference type="SUPFAM" id="SSF81469">
    <property type="entry name" value="Bacterial aa3 type cytochrome c oxidase subunit IV"/>
    <property type="match status" value="1"/>
</dbReference>
<dbReference type="Gene3D" id="1.20.5.160">
    <property type="entry name" value="Bacterial aa3 type cytochrome c oxidase subunit IV"/>
    <property type="match status" value="1"/>
</dbReference>
<proteinExistence type="predicted"/>
<dbReference type="AlphaFoldDB" id="A0A3N4U666"/>
<dbReference type="RefSeq" id="WP_123793032.1">
    <property type="nucleotide sequence ID" value="NZ_RKQK01000003.1"/>
</dbReference>
<dbReference type="OrthoDB" id="7691500at2"/>
<gene>
    <name evidence="3" type="ORF">EDD53_1966</name>
</gene>
<name>A0A3N4U666_9RHOB</name>
<protein>
    <submittedName>
        <fullName evidence="3">Aa3 type cytochrome c oxidase subunit IV</fullName>
    </submittedName>
</protein>
<keyword evidence="1" id="KW-0812">Transmembrane</keyword>
<feature type="transmembrane region" description="Helical" evidence="1">
    <location>
        <begin position="24"/>
        <end position="42"/>
    </location>
</feature>
<keyword evidence="1" id="KW-1133">Transmembrane helix</keyword>
<dbReference type="Proteomes" id="UP000269689">
    <property type="component" value="Unassembled WGS sequence"/>
</dbReference>
<dbReference type="EMBL" id="RKQK01000003">
    <property type="protein sequence ID" value="RPE66266.1"/>
    <property type="molecule type" value="Genomic_DNA"/>
</dbReference>
<reference evidence="3 4" key="1">
    <citation type="submission" date="2018-11" db="EMBL/GenBank/DDBJ databases">
        <title>Genomic Encyclopedia of Type Strains, Phase IV (KMG-IV): sequencing the most valuable type-strain genomes for metagenomic binning, comparative biology and taxonomic classification.</title>
        <authorList>
            <person name="Goeker M."/>
        </authorList>
    </citation>
    <scope>NUCLEOTIDE SEQUENCE [LARGE SCALE GENOMIC DNA]</scope>
    <source>
        <strain evidence="3 4">DSM 104731</strain>
    </source>
</reference>
<feature type="domain" description="Cytochrome c oxidase subunit IV bacterial aa3 type" evidence="2">
    <location>
        <begin position="4"/>
        <end position="42"/>
    </location>
</feature>
<dbReference type="Pfam" id="PF07835">
    <property type="entry name" value="COX4_pro_2"/>
    <property type="match status" value="1"/>
</dbReference>